<accession>A0A432M9X4</accession>
<evidence type="ECO:0000313" key="7">
    <source>
        <dbReference type="Proteomes" id="UP000274358"/>
    </source>
</evidence>
<evidence type="ECO:0000256" key="2">
    <source>
        <dbReference type="ARBA" id="ARBA00006671"/>
    </source>
</evidence>
<dbReference type="Gene3D" id="2.60.40.1090">
    <property type="entry name" value="Fimbrial-type adhesion domain"/>
    <property type="match status" value="1"/>
</dbReference>
<dbReference type="PANTHER" id="PTHR33420:SF3">
    <property type="entry name" value="FIMBRIAL SUBUNIT ELFA"/>
    <property type="match status" value="1"/>
</dbReference>
<dbReference type="InterPro" id="IPR008966">
    <property type="entry name" value="Adhesion_dom_sf"/>
</dbReference>
<evidence type="ECO:0000259" key="5">
    <source>
        <dbReference type="Pfam" id="PF00419"/>
    </source>
</evidence>
<comment type="caution">
    <text evidence="6">The sequence shown here is derived from an EMBL/GenBank/DDBJ whole genome shotgun (WGS) entry which is preliminary data.</text>
</comment>
<reference evidence="6 7" key="1">
    <citation type="submission" date="2018-12" db="EMBL/GenBank/DDBJ databases">
        <title>Dyella dinghuensis sp. nov. DHOA06 and Dyella choica sp. nov. 4M-K27, isolated from forest soil.</title>
        <authorList>
            <person name="Qiu L.-H."/>
            <person name="Gao Z.-H."/>
        </authorList>
    </citation>
    <scope>NUCLEOTIDE SEQUENCE [LARGE SCALE GENOMIC DNA]</scope>
    <source>
        <strain evidence="6 7">4M-K27</strain>
    </source>
</reference>
<protein>
    <submittedName>
        <fullName evidence="6">Type 1 fimbrial protein</fullName>
    </submittedName>
</protein>
<dbReference type="EMBL" id="RYYV01000003">
    <property type="protein sequence ID" value="RUL78237.1"/>
    <property type="molecule type" value="Genomic_DNA"/>
</dbReference>
<dbReference type="InterPro" id="IPR036937">
    <property type="entry name" value="Adhesion_dom_fimbrial_sf"/>
</dbReference>
<keyword evidence="3" id="KW-0732">Signal</keyword>
<dbReference type="InterPro" id="IPR050263">
    <property type="entry name" value="Bact_Fimbrial_Adh_Pro"/>
</dbReference>
<proteinExistence type="inferred from homology"/>
<dbReference type="PANTHER" id="PTHR33420">
    <property type="entry name" value="FIMBRIAL SUBUNIT ELFA-RELATED"/>
    <property type="match status" value="1"/>
</dbReference>
<evidence type="ECO:0000256" key="1">
    <source>
        <dbReference type="ARBA" id="ARBA00004561"/>
    </source>
</evidence>
<dbReference type="GO" id="GO:0043709">
    <property type="term" value="P:cell adhesion involved in single-species biofilm formation"/>
    <property type="evidence" value="ECO:0007669"/>
    <property type="project" value="TreeGrafter"/>
</dbReference>
<organism evidence="6 7">
    <name type="scientific">Dyella choica</name>
    <dbReference type="NCBI Taxonomy" id="1927959"/>
    <lineage>
        <taxon>Bacteria</taxon>
        <taxon>Pseudomonadati</taxon>
        <taxon>Pseudomonadota</taxon>
        <taxon>Gammaproteobacteria</taxon>
        <taxon>Lysobacterales</taxon>
        <taxon>Rhodanobacteraceae</taxon>
        <taxon>Dyella</taxon>
    </lineage>
</organism>
<dbReference type="Proteomes" id="UP000274358">
    <property type="component" value="Unassembled WGS sequence"/>
</dbReference>
<gene>
    <name evidence="6" type="ORF">EKH80_05210</name>
</gene>
<keyword evidence="4" id="KW-0281">Fimbrium</keyword>
<sequence length="193" mass="20606">MILRRSPRLGRGMACMRSFTFTGLVLVMAICITPVAAIATDARIEVTGKIAASPCKVSVGQIQLGNVPMSSFQGPGQVADGGGQSTQLRLTNCPYGLSRIIYQIVPSNGAFDAPHGIAKLDARSTATGVAVQLTRHPSGVVPLNQDTAWNEYKPDDPNSGDNYITLRGYYYQTADTIREGSANASFTITFSFQ</sequence>
<evidence type="ECO:0000313" key="6">
    <source>
        <dbReference type="EMBL" id="RUL78237.1"/>
    </source>
</evidence>
<feature type="domain" description="Fimbrial-type adhesion" evidence="5">
    <location>
        <begin position="44"/>
        <end position="193"/>
    </location>
</feature>
<dbReference type="InterPro" id="IPR000259">
    <property type="entry name" value="Adhesion_dom_fimbrial"/>
</dbReference>
<name>A0A432M9X4_9GAMM</name>
<evidence type="ECO:0000256" key="4">
    <source>
        <dbReference type="ARBA" id="ARBA00023263"/>
    </source>
</evidence>
<evidence type="ECO:0000256" key="3">
    <source>
        <dbReference type="ARBA" id="ARBA00022729"/>
    </source>
</evidence>
<dbReference type="SUPFAM" id="SSF49401">
    <property type="entry name" value="Bacterial adhesins"/>
    <property type="match status" value="1"/>
</dbReference>
<keyword evidence="7" id="KW-1185">Reference proteome</keyword>
<comment type="subcellular location">
    <subcellularLocation>
        <location evidence="1">Fimbrium</location>
    </subcellularLocation>
</comment>
<dbReference type="Pfam" id="PF00419">
    <property type="entry name" value="Fimbrial"/>
    <property type="match status" value="1"/>
</dbReference>
<dbReference type="AlphaFoldDB" id="A0A432M9X4"/>
<comment type="similarity">
    <text evidence="2">Belongs to the fimbrial protein family.</text>
</comment>
<dbReference type="GO" id="GO:0009289">
    <property type="term" value="C:pilus"/>
    <property type="evidence" value="ECO:0007669"/>
    <property type="project" value="UniProtKB-SubCell"/>
</dbReference>